<gene>
    <name evidence="3" type="ORF">FHL15_005511</name>
</gene>
<dbReference type="STRING" id="2512241.A0A553I010"/>
<feature type="compositionally biased region" description="Pro residues" evidence="1">
    <location>
        <begin position="245"/>
        <end position="255"/>
    </location>
</feature>
<accession>A0A553I010</accession>
<dbReference type="AlphaFoldDB" id="A0A553I010"/>
<feature type="compositionally biased region" description="Polar residues" evidence="1">
    <location>
        <begin position="261"/>
        <end position="281"/>
    </location>
</feature>
<evidence type="ECO:0000256" key="1">
    <source>
        <dbReference type="SAM" id="MobiDB-lite"/>
    </source>
</evidence>
<dbReference type="PANTHER" id="PTHR46929:SF3">
    <property type="entry name" value="MYB_SANT-LIKE DOMAIN-CONTAINING PROTEIN"/>
    <property type="match status" value="1"/>
</dbReference>
<dbReference type="InterPro" id="IPR024752">
    <property type="entry name" value="Myb/SANT-like_dom"/>
</dbReference>
<dbReference type="Proteomes" id="UP000319160">
    <property type="component" value="Unassembled WGS sequence"/>
</dbReference>
<dbReference type="OrthoDB" id="5307821at2759"/>
<feature type="domain" description="Myb/SANT-like" evidence="2">
    <location>
        <begin position="39"/>
        <end position="133"/>
    </location>
</feature>
<comment type="caution">
    <text evidence="3">The sequence shown here is derived from an EMBL/GenBank/DDBJ whole genome shotgun (WGS) entry which is preliminary data.</text>
</comment>
<feature type="region of interest" description="Disordered" evidence="1">
    <location>
        <begin position="192"/>
        <end position="361"/>
    </location>
</feature>
<protein>
    <recommendedName>
        <fullName evidence="2">Myb/SANT-like domain-containing protein</fullName>
    </recommendedName>
</protein>
<feature type="compositionally biased region" description="Low complexity" evidence="1">
    <location>
        <begin position="325"/>
        <end position="356"/>
    </location>
</feature>
<organism evidence="3 4">
    <name type="scientific">Xylaria flabelliformis</name>
    <dbReference type="NCBI Taxonomy" id="2512241"/>
    <lineage>
        <taxon>Eukaryota</taxon>
        <taxon>Fungi</taxon>
        <taxon>Dikarya</taxon>
        <taxon>Ascomycota</taxon>
        <taxon>Pezizomycotina</taxon>
        <taxon>Sordariomycetes</taxon>
        <taxon>Xylariomycetidae</taxon>
        <taxon>Xylariales</taxon>
        <taxon>Xylariaceae</taxon>
        <taxon>Xylaria</taxon>
    </lineage>
</organism>
<sequence length="461" mass="50829">MADDDAQLTGATATSTNGSTMSMRASSRRNADRRTPRFSWNLAYEDTFFRSLCESMQLGYKDSHNFKAGAWERAAVALRDRHGAYPEKSHLINKADNARKKFRMWRGLREDPDFLYNPNTRMVTASEEAWSRHFEVSGLVVFFIPLRDLLGETGTNWRRWRVQKEPLSKALRGRPFDHEEYMEILFPDVVGSGGAPKRIMKPRRRNPDGSMPPRASDIDTSALDPALDSSTVVYGQTPSQTPLQQMPPPTQPLPSPATAQRSVSTAIPPRTSTSAASNINALTPPDEPTPDSQSRKRPNPDPASGNPERRRGRPSRFAPSFYNQSSTASAPPASSSTGGASSTSANLTNTNTNSTPPSLPVPTGLVETGILSLAEALRAARATPKWPEQAVEILFREFADEDLDLQLKIAEKALTDDNKAMVFVKMTPVLRRHWVGRLRDFHMRNLGGSGLGLGRVGEEGS</sequence>
<keyword evidence="4" id="KW-1185">Reference proteome</keyword>
<feature type="compositionally biased region" description="Low complexity" evidence="1">
    <location>
        <begin position="9"/>
        <end position="23"/>
    </location>
</feature>
<dbReference type="Pfam" id="PF12776">
    <property type="entry name" value="Myb_DNA-bind_3"/>
    <property type="match status" value="1"/>
</dbReference>
<proteinExistence type="predicted"/>
<feature type="region of interest" description="Disordered" evidence="1">
    <location>
        <begin position="1"/>
        <end position="30"/>
    </location>
</feature>
<evidence type="ECO:0000313" key="3">
    <source>
        <dbReference type="EMBL" id="TRX93539.1"/>
    </source>
</evidence>
<name>A0A553I010_9PEZI</name>
<evidence type="ECO:0000313" key="4">
    <source>
        <dbReference type="Proteomes" id="UP000319160"/>
    </source>
</evidence>
<dbReference type="PANTHER" id="PTHR46929">
    <property type="entry name" value="EXPRESSED PROTEIN"/>
    <property type="match status" value="1"/>
</dbReference>
<dbReference type="EMBL" id="VFLP01000028">
    <property type="protein sequence ID" value="TRX93539.1"/>
    <property type="molecule type" value="Genomic_DNA"/>
</dbReference>
<reference evidence="4" key="1">
    <citation type="submission" date="2019-06" db="EMBL/GenBank/DDBJ databases">
        <title>Draft genome sequence of the griseofulvin-producing fungus Xylaria cubensis strain G536.</title>
        <authorList>
            <person name="Mead M.E."/>
            <person name="Raja H.A."/>
            <person name="Steenwyk J.L."/>
            <person name="Knowles S.L."/>
            <person name="Oberlies N.H."/>
            <person name="Rokas A."/>
        </authorList>
    </citation>
    <scope>NUCLEOTIDE SEQUENCE [LARGE SCALE GENOMIC DNA]</scope>
    <source>
        <strain evidence="4">G536</strain>
    </source>
</reference>
<evidence type="ECO:0000259" key="2">
    <source>
        <dbReference type="Pfam" id="PF12776"/>
    </source>
</evidence>